<dbReference type="InterPro" id="IPR010600">
    <property type="entry name" value="ITI_HC_C"/>
</dbReference>
<dbReference type="InterPro" id="IPR036465">
    <property type="entry name" value="vWFA_dom_sf"/>
</dbReference>
<dbReference type="Pfam" id="PF08487">
    <property type="entry name" value="VIT"/>
    <property type="match status" value="1"/>
</dbReference>
<dbReference type="InterPro" id="IPR013694">
    <property type="entry name" value="VIT"/>
</dbReference>
<evidence type="ECO:0000256" key="3">
    <source>
        <dbReference type="ARBA" id="ARBA00022525"/>
    </source>
</evidence>
<gene>
    <name evidence="11" type="ORF">GDO54_018243</name>
</gene>
<keyword evidence="5" id="KW-0732">Signal</keyword>
<dbReference type="GO" id="GO:0004867">
    <property type="term" value="F:serine-type endopeptidase inhibitor activity"/>
    <property type="evidence" value="ECO:0007669"/>
    <property type="project" value="UniProtKB-KW"/>
</dbReference>
<evidence type="ECO:0000256" key="4">
    <source>
        <dbReference type="ARBA" id="ARBA00022690"/>
    </source>
</evidence>
<dbReference type="GO" id="GO:0005576">
    <property type="term" value="C:extracellular region"/>
    <property type="evidence" value="ECO:0007669"/>
    <property type="project" value="UniProtKB-SubCell"/>
</dbReference>
<evidence type="ECO:0000256" key="6">
    <source>
        <dbReference type="ARBA" id="ARBA00022900"/>
    </source>
</evidence>
<name>A0AAV3A3H1_PYXAD</name>
<reference evidence="11" key="1">
    <citation type="thesis" date="2020" institute="ProQuest LLC" country="789 East Eisenhower Parkway, Ann Arbor, MI, USA">
        <title>Comparative Genomics and Chromosome Evolution.</title>
        <authorList>
            <person name="Mudd A.B."/>
        </authorList>
    </citation>
    <scope>NUCLEOTIDE SEQUENCE</scope>
    <source>
        <strain evidence="11">1538</strain>
        <tissue evidence="11">Blood</tissue>
    </source>
</reference>
<dbReference type="InterPro" id="IPR002035">
    <property type="entry name" value="VWF_A"/>
</dbReference>
<evidence type="ECO:0000259" key="10">
    <source>
        <dbReference type="PROSITE" id="PS51468"/>
    </source>
</evidence>
<keyword evidence="12" id="KW-1185">Reference proteome</keyword>
<protein>
    <recommendedName>
        <fullName evidence="13">Inter-alpha-trypsin inhibitor heavy chain H6</fullName>
    </recommendedName>
</protein>
<dbReference type="Pfam" id="PF06668">
    <property type="entry name" value="ITI_HC_C"/>
    <property type="match status" value="1"/>
</dbReference>
<evidence type="ECO:0000256" key="1">
    <source>
        <dbReference type="ARBA" id="ARBA00004613"/>
    </source>
</evidence>
<feature type="domain" description="VWFA" evidence="9">
    <location>
        <begin position="284"/>
        <end position="470"/>
    </location>
</feature>
<keyword evidence="3" id="KW-0964">Secreted</keyword>
<dbReference type="PROSITE" id="PS51468">
    <property type="entry name" value="VIT"/>
    <property type="match status" value="1"/>
</dbReference>
<comment type="subcellular location">
    <subcellularLocation>
        <location evidence="1">Secreted</location>
    </subcellularLocation>
</comment>
<keyword evidence="7" id="KW-0325">Glycoprotein</keyword>
<evidence type="ECO:0008006" key="13">
    <source>
        <dbReference type="Google" id="ProtNLM"/>
    </source>
</evidence>
<evidence type="ECO:0000256" key="2">
    <source>
        <dbReference type="ARBA" id="ARBA00010158"/>
    </source>
</evidence>
<evidence type="ECO:0000259" key="9">
    <source>
        <dbReference type="PROSITE" id="PS50234"/>
    </source>
</evidence>
<accession>A0AAV3A3H1</accession>
<dbReference type="SMART" id="SM00609">
    <property type="entry name" value="VIT"/>
    <property type="match status" value="1"/>
</dbReference>
<dbReference type="PROSITE" id="PS50234">
    <property type="entry name" value="VWFA"/>
    <property type="match status" value="1"/>
</dbReference>
<feature type="compositionally biased region" description="Polar residues" evidence="8">
    <location>
        <begin position="688"/>
        <end position="697"/>
    </location>
</feature>
<feature type="region of interest" description="Disordered" evidence="8">
    <location>
        <begin position="615"/>
        <end position="705"/>
    </location>
</feature>
<dbReference type="Gene3D" id="3.40.50.410">
    <property type="entry name" value="von Willebrand factor, type A domain"/>
    <property type="match status" value="1"/>
</dbReference>
<keyword evidence="4" id="KW-0646">Protease inhibitor</keyword>
<organism evidence="11 12">
    <name type="scientific">Pyxicephalus adspersus</name>
    <name type="common">African bullfrog</name>
    <dbReference type="NCBI Taxonomy" id="30357"/>
    <lineage>
        <taxon>Eukaryota</taxon>
        <taxon>Metazoa</taxon>
        <taxon>Chordata</taxon>
        <taxon>Craniata</taxon>
        <taxon>Vertebrata</taxon>
        <taxon>Euteleostomi</taxon>
        <taxon>Amphibia</taxon>
        <taxon>Batrachia</taxon>
        <taxon>Anura</taxon>
        <taxon>Neobatrachia</taxon>
        <taxon>Ranoidea</taxon>
        <taxon>Pyxicephalidae</taxon>
        <taxon>Pyxicephalinae</taxon>
        <taxon>Pyxicephalus</taxon>
    </lineage>
</organism>
<dbReference type="EMBL" id="DYDO01000007">
    <property type="protein sequence ID" value="DBA21634.1"/>
    <property type="molecule type" value="Genomic_DNA"/>
</dbReference>
<dbReference type="GO" id="GO:0030212">
    <property type="term" value="P:hyaluronan metabolic process"/>
    <property type="evidence" value="ECO:0007669"/>
    <property type="project" value="InterPro"/>
</dbReference>
<comment type="similarity">
    <text evidence="2">Belongs to the ITIH family.</text>
</comment>
<sequence length="1163" mass="128748">MVLLSIVDLSLADRNRLESPYLKRFKRQLRATKTELTISSLFVKSTIVSRYAHTKVQTVMFNPHAESKEAIFDLELPSSAFISNFTLTLNGKTHVAEVKEKHQAKKMYDEARRQGKTTAHVGTRDRETEKFRVSVNVEAGGEITFTLTYEELLRRQLGKYEYAVSLRPGQIVQNLTVQVTISERTGIEYVRVLPLRTSRLITNAVRGETKMPPSTEVEKTPHCARITFNPTPKDQAAQSSSGIAADFVIQYDVALKDLAGDVQIYNGYFVHYFAPRGLPTIQKNVIFVIDVSGSMFGTKIKQTKSAMYVILNDLHRDDHFNIITFSDVVQVWRPGTSIQATAQNIKSAKEYVNKIEADGWTDINAALLAAASIFNKTSSKPEKGGTKQKIPLVIFLTDGEATSGVTSSARILENAQKALGGTISLFCLAFGDDADYNLMRRLSLENRGIARRIYEYSDATLQLKGFYDEIASPLLFDIELAYLGETAQNVTQTLFPNYFDGSELVVAGKVKPGAKNLQVRMTANNQKEKLNLENDISVVNNATQSSFGCSGNVDEIQWFVQRLWAYFTIQDLLQARIKANDTVARKILTEKATNLSLKYNFVTPVTSLIVVKPDDQDDPKTTTTTTTVRSSTTVTPLTTTSQPTVTTTLPSTTSIKAKVTTTARPTKPSTKTPKPPTTTKINTAKPTNSRTTISQAPGTRGQPIVTQGLTTTTTLEKLITLASTSAPSLTTLSDIRHNTTLLPTSTLHPSTFAPIGTPLTRTEKLSTSSEDPTNSFVSSSVSTVTVTERTQETVTDTLSSSLNSSTFTPGERIVEGLEESQTTGPPTSFTVYPTHPRLLILPEETELLPGTFSYPTFVESLNPPPVYSYFEEITGVSSKTYSTEDSDYEMIVDPFLEPDIDYDGVPAGAPMLQTFMSSVDGDPHFMVNLPQVQEKLCFTLDGRPGDVLNLLSDPVTGITVEGHLIEAPPRVGHEDRLRTYLNIVTITINHPRSNYIINITLNNLTLKGEKKLTLPVNQPAVLRKPRLAIRIYPSTNITIWIGRNVELLIMFHHYQHPTYLQLNHLGFYIVRGDGLSSNTGGLLGQFQNSHIEVTKRKQSNDLNVSAVLKMNNYTAPAILVVKTLKDSTAQAHMSKCWLVKHTDVEQILDGPYMSYVVSDLQKM</sequence>
<dbReference type="SUPFAM" id="SSF53300">
    <property type="entry name" value="vWA-like"/>
    <property type="match status" value="1"/>
</dbReference>
<evidence type="ECO:0000256" key="5">
    <source>
        <dbReference type="ARBA" id="ARBA00022729"/>
    </source>
</evidence>
<feature type="compositionally biased region" description="Low complexity" evidence="8">
    <location>
        <begin position="621"/>
        <end position="687"/>
    </location>
</feature>
<evidence type="ECO:0000256" key="7">
    <source>
        <dbReference type="ARBA" id="ARBA00023180"/>
    </source>
</evidence>
<evidence type="ECO:0000256" key="8">
    <source>
        <dbReference type="SAM" id="MobiDB-lite"/>
    </source>
</evidence>
<dbReference type="Proteomes" id="UP001181693">
    <property type="component" value="Unassembled WGS sequence"/>
</dbReference>
<evidence type="ECO:0000313" key="12">
    <source>
        <dbReference type="Proteomes" id="UP001181693"/>
    </source>
</evidence>
<dbReference type="AlphaFoldDB" id="A0AAV3A3H1"/>
<evidence type="ECO:0000313" key="11">
    <source>
        <dbReference type="EMBL" id="DBA21634.1"/>
    </source>
</evidence>
<feature type="domain" description="VIT" evidence="10">
    <location>
        <begin position="22"/>
        <end position="151"/>
    </location>
</feature>
<keyword evidence="6" id="KW-0722">Serine protease inhibitor</keyword>
<dbReference type="FunFam" id="3.40.50.410:FF:000013">
    <property type="entry name" value="inter-alpha-trypsin inhibitor heavy chain H2"/>
    <property type="match status" value="1"/>
</dbReference>
<dbReference type="PANTHER" id="PTHR10338">
    <property type="entry name" value="INTER-ALPHA-TRYPSIN INHIBITOR HEAVY CHAIN FAMILY MEMBER"/>
    <property type="match status" value="1"/>
</dbReference>
<dbReference type="PANTHER" id="PTHR10338:SF155">
    <property type="entry name" value="INTER-ALPHA-TRYPSIN INHIBITOR HEAVY CHAIN H6"/>
    <property type="match status" value="1"/>
</dbReference>
<dbReference type="SMART" id="SM00327">
    <property type="entry name" value="VWA"/>
    <property type="match status" value="1"/>
</dbReference>
<dbReference type="CDD" id="cd01461">
    <property type="entry name" value="vWA_interalpha_trypsin_inhibitor"/>
    <property type="match status" value="1"/>
</dbReference>
<dbReference type="InterPro" id="IPR050934">
    <property type="entry name" value="ITIH"/>
</dbReference>
<comment type="caution">
    <text evidence="11">The sequence shown here is derived from an EMBL/GenBank/DDBJ whole genome shotgun (WGS) entry which is preliminary data.</text>
</comment>
<dbReference type="Pfam" id="PF00092">
    <property type="entry name" value="VWA"/>
    <property type="match status" value="1"/>
</dbReference>
<proteinExistence type="inferred from homology"/>